<dbReference type="AlphaFoldDB" id="A0AA36XJN4"/>
<name>A0AA36XJN4_9NEIS</name>
<evidence type="ECO:0000313" key="2">
    <source>
        <dbReference type="Proteomes" id="UP000004982"/>
    </source>
</evidence>
<proteinExistence type="predicted"/>
<dbReference type="Proteomes" id="UP000004982">
    <property type="component" value="Unassembled WGS sequence"/>
</dbReference>
<sequence length="44" mass="4705">MGTRSSENGGEGYAAAEVQAAGISDLRYTFPRLCTLLMRKAAKL</sequence>
<accession>A0AA36XJN4</accession>
<evidence type="ECO:0000313" key="1">
    <source>
        <dbReference type="EMBL" id="EGQ75954.1"/>
    </source>
</evidence>
<gene>
    <name evidence="1" type="ORF">HMPREF9418_2195</name>
</gene>
<reference evidence="1 2" key="1">
    <citation type="submission" date="2011-05" db="EMBL/GenBank/DDBJ databases">
        <authorList>
            <person name="Muzny D."/>
            <person name="Qin X."/>
            <person name="Deng J."/>
            <person name="Jiang H."/>
            <person name="Liu Y."/>
            <person name="Qu J."/>
            <person name="Song X.-Z."/>
            <person name="Zhang L."/>
            <person name="Thornton R."/>
            <person name="Coyle M."/>
            <person name="Francisco L."/>
            <person name="Jackson L."/>
            <person name="Javaid M."/>
            <person name="Korchina V."/>
            <person name="Kovar C."/>
            <person name="Mata R."/>
            <person name="Mathew T."/>
            <person name="Ngo R."/>
            <person name="Nguyen L."/>
            <person name="Nguyen N."/>
            <person name="Okwuonu G."/>
            <person name="Ongeri F."/>
            <person name="Pham C."/>
            <person name="Simmons D."/>
            <person name="Wilczek-Boney K."/>
            <person name="Hale W."/>
            <person name="Jakkamsetti A."/>
            <person name="Pham P."/>
            <person name="Ruth R."/>
            <person name="San Lucas F."/>
            <person name="Warren J."/>
            <person name="Zhang J."/>
            <person name="Zhao Z."/>
            <person name="Zhou C."/>
            <person name="Zhu D."/>
            <person name="Lee S."/>
            <person name="Bess C."/>
            <person name="Blankenburg K."/>
            <person name="Forbes L."/>
            <person name="Fu Q."/>
            <person name="Gubbala S."/>
            <person name="Hirani K."/>
            <person name="Jayaseelan J.C."/>
            <person name="Lara F."/>
            <person name="Munidasa M."/>
            <person name="Palculict T."/>
            <person name="Patil S."/>
            <person name="Pu L.-L."/>
            <person name="Saada N."/>
            <person name="Tang L."/>
            <person name="Weissenberger G."/>
            <person name="Zhu Y."/>
            <person name="Hemphill L."/>
            <person name="Shang Y."/>
            <person name="Youmans B."/>
            <person name="Ayvaz T."/>
            <person name="Ross M."/>
            <person name="Santibanez J."/>
            <person name="Aqrawi P."/>
            <person name="Gross S."/>
            <person name="Joshi V."/>
            <person name="Fowler G."/>
            <person name="Nazareth L."/>
            <person name="Reid J."/>
            <person name="Worley K."/>
            <person name="Petrosino J."/>
            <person name="Highlander S."/>
            <person name="Gibbs R."/>
        </authorList>
    </citation>
    <scope>NUCLEOTIDE SEQUENCE [LARGE SCALE GENOMIC DNA]</scope>
    <source>
        <strain evidence="1 2">ATCC 33926</strain>
    </source>
</reference>
<comment type="caution">
    <text evidence="1">The sequence shown here is derived from an EMBL/GenBank/DDBJ whole genome shotgun (WGS) entry which is preliminary data.</text>
</comment>
<organism evidence="1 2">
    <name type="scientific">Neisseria macacae ATCC 33926</name>
    <dbReference type="NCBI Taxonomy" id="997348"/>
    <lineage>
        <taxon>Bacteria</taxon>
        <taxon>Pseudomonadati</taxon>
        <taxon>Pseudomonadota</taxon>
        <taxon>Betaproteobacteria</taxon>
        <taxon>Neisseriales</taxon>
        <taxon>Neisseriaceae</taxon>
        <taxon>Neisseria</taxon>
    </lineage>
</organism>
<protein>
    <submittedName>
        <fullName evidence="1">ISXo2 transposase</fullName>
    </submittedName>
</protein>
<dbReference type="EMBL" id="AFQE01000108">
    <property type="protein sequence ID" value="EGQ75954.1"/>
    <property type="molecule type" value="Genomic_DNA"/>
</dbReference>